<comment type="similarity">
    <text evidence="2">Belongs to the MLO family.</text>
</comment>
<gene>
    <name evidence="9" type="ordered locus">MTR_2g030020</name>
</gene>
<dbReference type="EMBL" id="CM001218">
    <property type="protein sequence ID" value="AES64762.1"/>
    <property type="molecule type" value="Genomic_DNA"/>
</dbReference>
<accession>G7IJV9</accession>
<proteinExistence type="inferred from homology"/>
<dbReference type="AlphaFoldDB" id="G7IJV9"/>
<keyword evidence="4" id="KW-0611">Plant defense</keyword>
<evidence type="ECO:0000256" key="4">
    <source>
        <dbReference type="ARBA" id="ARBA00022821"/>
    </source>
</evidence>
<evidence type="ECO:0000256" key="8">
    <source>
        <dbReference type="SAM" id="Phobius"/>
    </source>
</evidence>
<evidence type="ECO:0000256" key="5">
    <source>
        <dbReference type="ARBA" id="ARBA00022989"/>
    </source>
</evidence>
<dbReference type="GO" id="GO:0006952">
    <property type="term" value="P:defense response"/>
    <property type="evidence" value="ECO:0007669"/>
    <property type="project" value="UniProtKB-KW"/>
</dbReference>
<organism evidence="9 11">
    <name type="scientific">Medicago truncatula</name>
    <name type="common">Barrel medic</name>
    <name type="synonym">Medicago tribuloides</name>
    <dbReference type="NCBI Taxonomy" id="3880"/>
    <lineage>
        <taxon>Eukaryota</taxon>
        <taxon>Viridiplantae</taxon>
        <taxon>Streptophyta</taxon>
        <taxon>Embryophyta</taxon>
        <taxon>Tracheophyta</taxon>
        <taxon>Spermatophyta</taxon>
        <taxon>Magnoliopsida</taxon>
        <taxon>eudicotyledons</taxon>
        <taxon>Gunneridae</taxon>
        <taxon>Pentapetalae</taxon>
        <taxon>rosids</taxon>
        <taxon>fabids</taxon>
        <taxon>Fabales</taxon>
        <taxon>Fabaceae</taxon>
        <taxon>Papilionoideae</taxon>
        <taxon>50 kb inversion clade</taxon>
        <taxon>NPAAA clade</taxon>
        <taxon>Hologalegina</taxon>
        <taxon>IRL clade</taxon>
        <taxon>Trifolieae</taxon>
        <taxon>Medicago</taxon>
    </lineage>
</organism>
<dbReference type="Pfam" id="PF03094">
    <property type="entry name" value="Mlo"/>
    <property type="match status" value="1"/>
</dbReference>
<evidence type="ECO:0000256" key="3">
    <source>
        <dbReference type="ARBA" id="ARBA00022692"/>
    </source>
</evidence>
<reference evidence="9 11" key="1">
    <citation type="journal article" date="2011" name="Nature">
        <title>The Medicago genome provides insight into the evolution of rhizobial symbioses.</title>
        <authorList>
            <person name="Young N.D."/>
            <person name="Debelle F."/>
            <person name="Oldroyd G.E."/>
            <person name="Geurts R."/>
            <person name="Cannon S.B."/>
            <person name="Udvardi M.K."/>
            <person name="Benedito V.A."/>
            <person name="Mayer K.F."/>
            <person name="Gouzy J."/>
            <person name="Schoof H."/>
            <person name="Van de Peer Y."/>
            <person name="Proost S."/>
            <person name="Cook D.R."/>
            <person name="Meyers B.C."/>
            <person name="Spannagl M."/>
            <person name="Cheung F."/>
            <person name="De Mita S."/>
            <person name="Krishnakumar V."/>
            <person name="Gundlach H."/>
            <person name="Zhou S."/>
            <person name="Mudge J."/>
            <person name="Bharti A.K."/>
            <person name="Murray J.D."/>
            <person name="Naoumkina M.A."/>
            <person name="Rosen B."/>
            <person name="Silverstein K.A."/>
            <person name="Tang H."/>
            <person name="Rombauts S."/>
            <person name="Zhao P.X."/>
            <person name="Zhou P."/>
            <person name="Barbe V."/>
            <person name="Bardou P."/>
            <person name="Bechner M."/>
            <person name="Bellec A."/>
            <person name="Berger A."/>
            <person name="Berges H."/>
            <person name="Bidwell S."/>
            <person name="Bisseling T."/>
            <person name="Choisne N."/>
            <person name="Couloux A."/>
            <person name="Denny R."/>
            <person name="Deshpande S."/>
            <person name="Dai X."/>
            <person name="Doyle J.J."/>
            <person name="Dudez A.M."/>
            <person name="Farmer A.D."/>
            <person name="Fouteau S."/>
            <person name="Franken C."/>
            <person name="Gibelin C."/>
            <person name="Gish J."/>
            <person name="Goldstein S."/>
            <person name="Gonzalez A.J."/>
            <person name="Green P.J."/>
            <person name="Hallab A."/>
            <person name="Hartog M."/>
            <person name="Hua A."/>
            <person name="Humphray S.J."/>
            <person name="Jeong D.H."/>
            <person name="Jing Y."/>
            <person name="Jocker A."/>
            <person name="Kenton S.M."/>
            <person name="Kim D.J."/>
            <person name="Klee K."/>
            <person name="Lai H."/>
            <person name="Lang C."/>
            <person name="Lin S."/>
            <person name="Macmil S.L."/>
            <person name="Magdelenat G."/>
            <person name="Matthews L."/>
            <person name="McCorrison J."/>
            <person name="Monaghan E.L."/>
            <person name="Mun J.H."/>
            <person name="Najar F.Z."/>
            <person name="Nicholson C."/>
            <person name="Noirot C."/>
            <person name="O'Bleness M."/>
            <person name="Paule C.R."/>
            <person name="Poulain J."/>
            <person name="Prion F."/>
            <person name="Qin B."/>
            <person name="Qu C."/>
            <person name="Retzel E.F."/>
            <person name="Riddle C."/>
            <person name="Sallet E."/>
            <person name="Samain S."/>
            <person name="Samson N."/>
            <person name="Sanders I."/>
            <person name="Saurat O."/>
            <person name="Scarpelli C."/>
            <person name="Schiex T."/>
            <person name="Segurens B."/>
            <person name="Severin A.J."/>
            <person name="Sherrier D.J."/>
            <person name="Shi R."/>
            <person name="Sims S."/>
            <person name="Singer S.R."/>
            <person name="Sinharoy S."/>
            <person name="Sterck L."/>
            <person name="Viollet A."/>
            <person name="Wang B.B."/>
            <person name="Wang K."/>
            <person name="Wang M."/>
            <person name="Wang X."/>
            <person name="Warfsmann J."/>
            <person name="Weissenbach J."/>
            <person name="White D.D."/>
            <person name="White J.D."/>
            <person name="Wiley G.B."/>
            <person name="Wincker P."/>
            <person name="Xing Y."/>
            <person name="Yang L."/>
            <person name="Yao Z."/>
            <person name="Ying F."/>
            <person name="Zhai J."/>
            <person name="Zhou L."/>
            <person name="Zuber A."/>
            <person name="Denarie J."/>
            <person name="Dixon R.A."/>
            <person name="May G.D."/>
            <person name="Schwartz D.C."/>
            <person name="Rogers J."/>
            <person name="Quetier F."/>
            <person name="Town C.D."/>
            <person name="Roe B.A."/>
        </authorList>
    </citation>
    <scope>NUCLEOTIDE SEQUENCE [LARGE SCALE GENOMIC DNA]</scope>
    <source>
        <strain evidence="9">A17</strain>
        <strain evidence="10 11">cv. Jemalong A17</strain>
    </source>
</reference>
<dbReference type="Proteomes" id="UP000002051">
    <property type="component" value="Chromosome 2"/>
</dbReference>
<dbReference type="GO" id="GO:0016020">
    <property type="term" value="C:membrane"/>
    <property type="evidence" value="ECO:0007669"/>
    <property type="project" value="UniProtKB-SubCell"/>
</dbReference>
<reference evidence="9 11" key="2">
    <citation type="journal article" date="2014" name="BMC Genomics">
        <title>An improved genome release (version Mt4.0) for the model legume Medicago truncatula.</title>
        <authorList>
            <person name="Tang H."/>
            <person name="Krishnakumar V."/>
            <person name="Bidwell S."/>
            <person name="Rosen B."/>
            <person name="Chan A."/>
            <person name="Zhou S."/>
            <person name="Gentzbittel L."/>
            <person name="Childs K.L."/>
            <person name="Yandell M."/>
            <person name="Gundlach H."/>
            <person name="Mayer K.F."/>
            <person name="Schwartz D.C."/>
            <person name="Town C.D."/>
        </authorList>
    </citation>
    <scope>GENOME REANNOTATION</scope>
    <source>
        <strain evidence="10 11">cv. Jemalong A17</strain>
    </source>
</reference>
<feature type="transmembrane region" description="Helical" evidence="8">
    <location>
        <begin position="20"/>
        <end position="39"/>
    </location>
</feature>
<dbReference type="STRING" id="3880.G7IJV9"/>
<keyword evidence="7" id="KW-0568">Pathogenesis-related protein</keyword>
<evidence type="ECO:0000256" key="2">
    <source>
        <dbReference type="ARBA" id="ARBA00006574"/>
    </source>
</evidence>
<evidence type="ECO:0000256" key="6">
    <source>
        <dbReference type="ARBA" id="ARBA00023136"/>
    </source>
</evidence>
<comment type="subcellular location">
    <subcellularLocation>
        <location evidence="1">Membrane</location>
        <topology evidence="1">Multi-pass membrane protein</topology>
    </subcellularLocation>
</comment>
<keyword evidence="5 8" id="KW-1133">Transmembrane helix</keyword>
<evidence type="ECO:0000313" key="11">
    <source>
        <dbReference type="Proteomes" id="UP000002051"/>
    </source>
</evidence>
<dbReference type="HOGENOM" id="CLU_1663363_0_0_1"/>
<name>G7IJV9_MEDTR</name>
<keyword evidence="6 8" id="KW-0472">Membrane</keyword>
<dbReference type="PaxDb" id="3880-AES64762"/>
<dbReference type="EnsemblPlants" id="AES64762">
    <property type="protein sequence ID" value="AES64762"/>
    <property type="gene ID" value="MTR_2g030020"/>
</dbReference>
<evidence type="ECO:0000256" key="1">
    <source>
        <dbReference type="ARBA" id="ARBA00004141"/>
    </source>
</evidence>
<protein>
    <submittedName>
        <fullName evidence="9">Seven transmembrane MLO family protein</fullName>
    </submittedName>
</protein>
<reference evidence="10" key="3">
    <citation type="submission" date="2015-04" db="UniProtKB">
        <authorList>
            <consortium name="EnsemblPlants"/>
        </authorList>
    </citation>
    <scope>IDENTIFICATION</scope>
    <source>
        <strain evidence="10">cv. Jemalong A17</strain>
    </source>
</reference>
<evidence type="ECO:0000313" key="9">
    <source>
        <dbReference type="EMBL" id="AES64762.1"/>
    </source>
</evidence>
<keyword evidence="11" id="KW-1185">Reference proteome</keyword>
<dbReference type="PANTHER" id="PTHR31942">
    <property type="entry name" value="MLO-LIKE PROTEIN 1"/>
    <property type="match status" value="1"/>
</dbReference>
<feature type="transmembrane region" description="Helical" evidence="8">
    <location>
        <begin position="51"/>
        <end position="76"/>
    </location>
</feature>
<dbReference type="InterPro" id="IPR004326">
    <property type="entry name" value="Mlo"/>
</dbReference>
<evidence type="ECO:0000313" key="10">
    <source>
        <dbReference type="EnsemblPlants" id="AES64762"/>
    </source>
</evidence>
<evidence type="ECO:0000256" key="7">
    <source>
        <dbReference type="ARBA" id="ARBA00023265"/>
    </source>
</evidence>
<keyword evidence="3 8" id="KW-0812">Transmembrane</keyword>
<dbReference type="PANTHER" id="PTHR31942:SF49">
    <property type="entry name" value="MLO-LIKE PROTEIN 8"/>
    <property type="match status" value="1"/>
</dbReference>
<sequence length="159" mass="18021">MTMSCHPSDKYFWFGKPRFVLYLLHFSLFESAFQISSFGRIACLDVGITPSIFKITLGFGKIFICNYVSLPLYALITGTRKRSTSDELGVSSVGSMHGSITNHSSRFIDGRPTSMALMRYIWTTRRGMRNEEFVDEMQVDDDVGGSYDTQTPISRSIIR</sequence>